<dbReference type="EMBL" id="BAABWU010000001">
    <property type="protein sequence ID" value="GAA6194648.1"/>
    <property type="molecule type" value="Genomic_DNA"/>
</dbReference>
<organism evidence="2 3">
    <name type="scientific">Pseudophaeobacter arcticus</name>
    <dbReference type="NCBI Taxonomy" id="385492"/>
    <lineage>
        <taxon>Bacteria</taxon>
        <taxon>Pseudomonadati</taxon>
        <taxon>Pseudomonadota</taxon>
        <taxon>Alphaproteobacteria</taxon>
        <taxon>Rhodobacterales</taxon>
        <taxon>Paracoccaceae</taxon>
        <taxon>Pseudophaeobacter</taxon>
    </lineage>
</organism>
<keyword evidence="1" id="KW-0472">Membrane</keyword>
<protein>
    <submittedName>
        <fullName evidence="2">Uncharacterized protein</fullName>
    </submittedName>
</protein>
<feature type="transmembrane region" description="Helical" evidence="1">
    <location>
        <begin position="30"/>
        <end position="48"/>
    </location>
</feature>
<sequence length="84" mass="9399">MKRLANAATGLDLSFIWATALVYLRCHGWLDAVSELIFVLLAAVPVIFSVSKQRYKRFGVARISKYCEGYGEIMELAESKLNNA</sequence>
<evidence type="ECO:0000256" key="1">
    <source>
        <dbReference type="SAM" id="Phobius"/>
    </source>
</evidence>
<gene>
    <name evidence="2" type="ORF">NBRC116598_00920</name>
</gene>
<evidence type="ECO:0000313" key="3">
    <source>
        <dbReference type="Proteomes" id="UP001441944"/>
    </source>
</evidence>
<comment type="caution">
    <text evidence="2">The sequence shown here is derived from an EMBL/GenBank/DDBJ whole genome shotgun (WGS) entry which is preliminary data.</text>
</comment>
<dbReference type="RefSeq" id="WP_295449948.1">
    <property type="nucleotide sequence ID" value="NZ_BAABWU010000001.1"/>
</dbReference>
<dbReference type="Proteomes" id="UP001441944">
    <property type="component" value="Unassembled WGS sequence"/>
</dbReference>
<name>A0ABQ0AFL1_9RHOB</name>
<evidence type="ECO:0000313" key="2">
    <source>
        <dbReference type="EMBL" id="GAA6194648.1"/>
    </source>
</evidence>
<keyword evidence="3" id="KW-1185">Reference proteome</keyword>
<accession>A0ABQ0AFL1</accession>
<keyword evidence="1" id="KW-0812">Transmembrane</keyword>
<feature type="transmembrane region" description="Helical" evidence="1">
    <location>
        <begin position="7"/>
        <end position="24"/>
    </location>
</feature>
<reference evidence="2 3" key="1">
    <citation type="submission" date="2024-04" db="EMBL/GenBank/DDBJ databases">
        <title>Draft genome sequence of Pseudophaeobacter arcticus NBRC 116598.</title>
        <authorList>
            <person name="Miyakawa T."/>
            <person name="Kusuya Y."/>
            <person name="Miura T."/>
        </authorList>
    </citation>
    <scope>NUCLEOTIDE SEQUENCE [LARGE SCALE GENOMIC DNA]</scope>
    <source>
        <strain evidence="2 3">SU-CL00105</strain>
    </source>
</reference>
<proteinExistence type="predicted"/>
<keyword evidence="1" id="KW-1133">Transmembrane helix</keyword>